<dbReference type="Gene3D" id="1.20.1070.10">
    <property type="entry name" value="Rhodopsin 7-helix transmembrane proteins"/>
    <property type="match status" value="1"/>
</dbReference>
<dbReference type="PANTHER" id="PTHR45695">
    <property type="entry name" value="LEUCOKININ RECEPTOR-RELATED"/>
    <property type="match status" value="1"/>
</dbReference>
<gene>
    <name evidence="14" type="primary">LOC110988356</name>
</gene>
<dbReference type="OMA" id="NIIICIW"/>
<feature type="transmembrane region" description="Helical" evidence="11">
    <location>
        <begin position="291"/>
        <end position="312"/>
    </location>
</feature>
<name>A0A8B7ZQW9_ACAPL</name>
<feature type="transmembrane region" description="Helical" evidence="11">
    <location>
        <begin position="169"/>
        <end position="189"/>
    </location>
</feature>
<dbReference type="SUPFAM" id="SSF81321">
    <property type="entry name" value="Family A G protein-coupled receptor-like"/>
    <property type="match status" value="1"/>
</dbReference>
<comment type="subcellular location">
    <subcellularLocation>
        <location evidence="1">Membrane</location>
        <topology evidence="1">Multi-pass membrane protein</topology>
    </subcellularLocation>
</comment>
<keyword evidence="3 9" id="KW-0812">Transmembrane</keyword>
<dbReference type="InterPro" id="IPR017452">
    <property type="entry name" value="GPCR_Rhodpsn_7TM"/>
</dbReference>
<dbReference type="RefSeq" id="XP_022107462.1">
    <property type="nucleotide sequence ID" value="XM_022251770.1"/>
</dbReference>
<evidence type="ECO:0000256" key="2">
    <source>
        <dbReference type="ARBA" id="ARBA00010663"/>
    </source>
</evidence>
<keyword evidence="4 11" id="KW-1133">Transmembrane helix</keyword>
<feature type="transmembrane region" description="Helical" evidence="11">
    <location>
        <begin position="54"/>
        <end position="79"/>
    </location>
</feature>
<dbReference type="PROSITE" id="PS00237">
    <property type="entry name" value="G_PROTEIN_RECEP_F1_1"/>
    <property type="match status" value="1"/>
</dbReference>
<dbReference type="PANTHER" id="PTHR45695:SF15">
    <property type="entry name" value="OPSIN RH2"/>
    <property type="match status" value="1"/>
</dbReference>
<evidence type="ECO:0000313" key="13">
    <source>
        <dbReference type="Proteomes" id="UP000694845"/>
    </source>
</evidence>
<evidence type="ECO:0000256" key="1">
    <source>
        <dbReference type="ARBA" id="ARBA00004141"/>
    </source>
</evidence>
<feature type="region of interest" description="Disordered" evidence="10">
    <location>
        <begin position="1"/>
        <end position="20"/>
    </location>
</feature>
<evidence type="ECO:0000256" key="9">
    <source>
        <dbReference type="RuleBase" id="RU000688"/>
    </source>
</evidence>
<organism evidence="13 14">
    <name type="scientific">Acanthaster planci</name>
    <name type="common">Crown-of-thorns starfish</name>
    <dbReference type="NCBI Taxonomy" id="133434"/>
    <lineage>
        <taxon>Eukaryota</taxon>
        <taxon>Metazoa</taxon>
        <taxon>Echinodermata</taxon>
        <taxon>Eleutherozoa</taxon>
        <taxon>Asterozoa</taxon>
        <taxon>Asteroidea</taxon>
        <taxon>Valvatacea</taxon>
        <taxon>Valvatida</taxon>
        <taxon>Acanthasteridae</taxon>
        <taxon>Acanthaster</taxon>
    </lineage>
</organism>
<evidence type="ECO:0000256" key="4">
    <source>
        <dbReference type="ARBA" id="ARBA00022989"/>
    </source>
</evidence>
<feature type="transmembrane region" description="Helical" evidence="11">
    <location>
        <begin position="91"/>
        <end position="113"/>
    </location>
</feature>
<keyword evidence="7 9" id="KW-0675">Receptor</keyword>
<evidence type="ECO:0000256" key="3">
    <source>
        <dbReference type="ARBA" id="ARBA00022692"/>
    </source>
</evidence>
<accession>A0A8B7ZQW9</accession>
<keyword evidence="5 9" id="KW-0297">G-protein coupled receptor</keyword>
<proteinExistence type="inferred from homology"/>
<evidence type="ECO:0000256" key="5">
    <source>
        <dbReference type="ARBA" id="ARBA00023040"/>
    </source>
</evidence>
<dbReference type="InterPro" id="IPR000276">
    <property type="entry name" value="GPCR_Rhodpsn"/>
</dbReference>
<reference evidence="14" key="1">
    <citation type="submission" date="2025-08" db="UniProtKB">
        <authorList>
            <consortium name="RefSeq"/>
        </authorList>
    </citation>
    <scope>IDENTIFICATION</scope>
</reference>
<evidence type="ECO:0000256" key="7">
    <source>
        <dbReference type="ARBA" id="ARBA00023170"/>
    </source>
</evidence>
<feature type="domain" description="G-protein coupled receptors family 1 profile" evidence="12">
    <location>
        <begin position="70"/>
        <end position="356"/>
    </location>
</feature>
<dbReference type="PRINTS" id="PR01012">
    <property type="entry name" value="NRPEPTIDEYR"/>
</dbReference>
<feature type="transmembrane region" description="Helical" evidence="11">
    <location>
        <begin position="230"/>
        <end position="252"/>
    </location>
</feature>
<dbReference type="FunFam" id="1.20.1070.10:FF:000291">
    <property type="entry name" value="Predicted protein"/>
    <property type="match status" value="1"/>
</dbReference>
<evidence type="ECO:0000256" key="8">
    <source>
        <dbReference type="ARBA" id="ARBA00023224"/>
    </source>
</evidence>
<evidence type="ECO:0000256" key="11">
    <source>
        <dbReference type="SAM" id="Phobius"/>
    </source>
</evidence>
<dbReference type="GeneID" id="110988356"/>
<evidence type="ECO:0000256" key="10">
    <source>
        <dbReference type="SAM" id="MobiDB-lite"/>
    </source>
</evidence>
<evidence type="ECO:0000313" key="14">
    <source>
        <dbReference type="RefSeq" id="XP_022107462.1"/>
    </source>
</evidence>
<evidence type="ECO:0000259" key="12">
    <source>
        <dbReference type="PROSITE" id="PS50262"/>
    </source>
</evidence>
<dbReference type="KEGG" id="aplc:110988356"/>
<dbReference type="GO" id="GO:0004983">
    <property type="term" value="F:neuropeptide Y receptor activity"/>
    <property type="evidence" value="ECO:0007669"/>
    <property type="project" value="InterPro"/>
</dbReference>
<keyword evidence="13" id="KW-1185">Reference proteome</keyword>
<keyword evidence="6 11" id="KW-0472">Membrane</keyword>
<dbReference type="InterPro" id="IPR000611">
    <property type="entry name" value="NPY_rcpt"/>
</dbReference>
<protein>
    <submittedName>
        <fullName evidence="14">Orexin receptor type 1-like</fullName>
    </submittedName>
</protein>
<feature type="transmembrane region" description="Helical" evidence="11">
    <location>
        <begin position="336"/>
        <end position="359"/>
    </location>
</feature>
<comment type="similarity">
    <text evidence="2 9">Belongs to the G-protein coupled receptor 1 family.</text>
</comment>
<feature type="transmembrane region" description="Helical" evidence="11">
    <location>
        <begin position="128"/>
        <end position="149"/>
    </location>
</feature>
<dbReference type="AlphaFoldDB" id="A0A8B7ZQW9"/>
<dbReference type="PROSITE" id="PS50262">
    <property type="entry name" value="G_PROTEIN_RECEP_F1_2"/>
    <property type="match status" value="1"/>
</dbReference>
<dbReference type="Proteomes" id="UP000694845">
    <property type="component" value="Unplaced"/>
</dbReference>
<dbReference type="GO" id="GO:0005886">
    <property type="term" value="C:plasma membrane"/>
    <property type="evidence" value="ECO:0007669"/>
    <property type="project" value="TreeGrafter"/>
</dbReference>
<sequence length="447" mass="50210">MGSEHLGPNNSNPNPPPLSLPFSPTETPAWMTDEYMDELYQMLQKVVMPNAHEWFLIAVYAVLFLTGLAGNLLVCFAVLRNEHMRTVTNYYIVNMAVADVLVIVLCLPANVIVDTTETWFFGEMACRIFPYIQEVTVSVSVYTLVAIAVDRYLAICRPLKFHIRASRTLFIVVCIWLLSFTIMVPQAVFVRLQPNSIAEQYGNPVWMTACMESGWNGTTIQKVYHVARVVVTYILPLVLMGVAYALVCLRLWSGIPTDEAQRPGSAGHSKQVTMNKSTETQLESRRKVARMLIVVVVMFAVCNLPTHVLNVIRHMEGFHTSPEVDPYQLNPDKVTVAFVVAHFMMYFNNAINPVIYNFLSARFRKEFQRAFSCCPCVSVPERRKRPGSASYQRCRDFTARSGNNGVSQTDYRSHDHSTEYLQLSKLGKANGANNNSAQAAKSGVPSV</sequence>
<dbReference type="Pfam" id="PF00001">
    <property type="entry name" value="7tm_1"/>
    <property type="match status" value="1"/>
</dbReference>
<evidence type="ECO:0000256" key="6">
    <source>
        <dbReference type="ARBA" id="ARBA00023136"/>
    </source>
</evidence>
<dbReference type="OrthoDB" id="5987936at2759"/>
<dbReference type="PRINTS" id="PR00237">
    <property type="entry name" value="GPCRRHODOPSN"/>
</dbReference>
<dbReference type="SMART" id="SM01381">
    <property type="entry name" value="7TM_GPCR_Srsx"/>
    <property type="match status" value="1"/>
</dbReference>
<keyword evidence="8 9" id="KW-0807">Transducer</keyword>